<dbReference type="EMBL" id="JASBWS010000077">
    <property type="protein sequence ID" value="KAJ9100228.1"/>
    <property type="molecule type" value="Genomic_DNA"/>
</dbReference>
<keyword evidence="2" id="KW-1185">Reference proteome</keyword>
<comment type="caution">
    <text evidence="1">The sequence shown here is derived from an EMBL/GenBank/DDBJ whole genome shotgun (WGS) entry which is preliminary data.</text>
</comment>
<accession>A0ACC2VM35</accession>
<sequence>MPPYVYPAPATALLSFSDLCVDPSSSNTVILADATQARSKFRNALKDVEAKNADWLIVLDERAWQVEDTALTQYNC</sequence>
<name>A0ACC2VM35_9TREE</name>
<organism evidence="1 2">
    <name type="scientific">Naganishia adeliensis</name>
    <dbReference type="NCBI Taxonomy" id="92952"/>
    <lineage>
        <taxon>Eukaryota</taxon>
        <taxon>Fungi</taxon>
        <taxon>Dikarya</taxon>
        <taxon>Basidiomycota</taxon>
        <taxon>Agaricomycotina</taxon>
        <taxon>Tremellomycetes</taxon>
        <taxon>Filobasidiales</taxon>
        <taxon>Filobasidiaceae</taxon>
        <taxon>Naganishia</taxon>
    </lineage>
</organism>
<proteinExistence type="predicted"/>
<evidence type="ECO:0000313" key="2">
    <source>
        <dbReference type="Proteomes" id="UP001230649"/>
    </source>
</evidence>
<gene>
    <name evidence="1" type="ORF">QFC20_005505</name>
</gene>
<protein>
    <submittedName>
        <fullName evidence="1">Uncharacterized protein</fullName>
    </submittedName>
</protein>
<reference evidence="1" key="1">
    <citation type="submission" date="2023-04" db="EMBL/GenBank/DDBJ databases">
        <title>Draft Genome sequencing of Naganishia species isolated from polar environments using Oxford Nanopore Technology.</title>
        <authorList>
            <person name="Leo P."/>
            <person name="Venkateswaran K."/>
        </authorList>
    </citation>
    <scope>NUCLEOTIDE SEQUENCE</scope>
    <source>
        <strain evidence="1">MNA-CCFEE 5262</strain>
    </source>
</reference>
<dbReference type="Proteomes" id="UP001230649">
    <property type="component" value="Unassembled WGS sequence"/>
</dbReference>
<evidence type="ECO:0000313" key="1">
    <source>
        <dbReference type="EMBL" id="KAJ9100228.1"/>
    </source>
</evidence>